<reference evidence="1 2" key="1">
    <citation type="journal article" date="2019" name="Sci. Rep.">
        <title>Orb-weaving spider Araneus ventricosus genome elucidates the spidroin gene catalogue.</title>
        <authorList>
            <person name="Kono N."/>
            <person name="Nakamura H."/>
            <person name="Ohtoshi R."/>
            <person name="Moran D.A.P."/>
            <person name="Shinohara A."/>
            <person name="Yoshida Y."/>
            <person name="Fujiwara M."/>
            <person name="Mori M."/>
            <person name="Tomita M."/>
            <person name="Arakawa K."/>
        </authorList>
    </citation>
    <scope>NUCLEOTIDE SEQUENCE [LARGE SCALE GENOMIC DNA]</scope>
</reference>
<dbReference type="EMBL" id="BGPR01003445">
    <property type="protein sequence ID" value="GBM88233.1"/>
    <property type="molecule type" value="Genomic_DNA"/>
</dbReference>
<evidence type="ECO:0000313" key="2">
    <source>
        <dbReference type="Proteomes" id="UP000499080"/>
    </source>
</evidence>
<dbReference type="Proteomes" id="UP000499080">
    <property type="component" value="Unassembled WGS sequence"/>
</dbReference>
<feature type="non-terminal residue" evidence="1">
    <location>
        <position position="39"/>
    </location>
</feature>
<gene>
    <name evidence="1" type="ORF">AVEN_146370_1</name>
</gene>
<accession>A0A4Y2JD63</accession>
<sequence length="39" mass="4112">MGIYTNAYAPSLYASSAPPSTDSLIELHEDAGLQCKKPA</sequence>
<comment type="caution">
    <text evidence="1">The sequence shown here is derived from an EMBL/GenBank/DDBJ whole genome shotgun (WGS) entry which is preliminary data.</text>
</comment>
<proteinExistence type="predicted"/>
<organism evidence="1 2">
    <name type="scientific">Araneus ventricosus</name>
    <name type="common">Orbweaver spider</name>
    <name type="synonym">Epeira ventricosa</name>
    <dbReference type="NCBI Taxonomy" id="182803"/>
    <lineage>
        <taxon>Eukaryota</taxon>
        <taxon>Metazoa</taxon>
        <taxon>Ecdysozoa</taxon>
        <taxon>Arthropoda</taxon>
        <taxon>Chelicerata</taxon>
        <taxon>Arachnida</taxon>
        <taxon>Araneae</taxon>
        <taxon>Araneomorphae</taxon>
        <taxon>Entelegynae</taxon>
        <taxon>Araneoidea</taxon>
        <taxon>Araneidae</taxon>
        <taxon>Araneus</taxon>
    </lineage>
</organism>
<protein>
    <submittedName>
        <fullName evidence="1">Uncharacterized protein</fullName>
    </submittedName>
</protein>
<dbReference type="AlphaFoldDB" id="A0A4Y2JD63"/>
<name>A0A4Y2JD63_ARAVE</name>
<keyword evidence="2" id="KW-1185">Reference proteome</keyword>
<evidence type="ECO:0000313" key="1">
    <source>
        <dbReference type="EMBL" id="GBM88233.1"/>
    </source>
</evidence>